<proteinExistence type="predicted"/>
<dbReference type="InterPro" id="IPR006645">
    <property type="entry name" value="NGN-like_dom"/>
</dbReference>
<dbReference type="CDD" id="cd09889">
    <property type="entry name" value="NGN_Bact_2"/>
    <property type="match status" value="1"/>
</dbReference>
<dbReference type="Gene3D" id="2.30.30.30">
    <property type="match status" value="1"/>
</dbReference>
<dbReference type="PANTHER" id="PTHR30265">
    <property type="entry name" value="RHO-INTERACTING TRANSCRIPTION TERMINATION FACTOR NUSG"/>
    <property type="match status" value="1"/>
</dbReference>
<dbReference type="InterPro" id="IPR043425">
    <property type="entry name" value="NusG-like"/>
</dbReference>
<keyword evidence="6" id="KW-1185">Reference proteome</keyword>
<keyword evidence="2" id="KW-0805">Transcription regulation</keyword>
<sequence length="169" mass="19472">MWYVVQTRTGTEESIRIQCKKNVSAEVLERCFIPYYEEQKRIRGEWTTQTKVLFPGYVFMITENVEALYEELKTIIGLTKLIGTGEEIVPLQEEEIAFLESFGGAKQVVEMSQGVIEHSQVKVTSGPLQGKEGYIRKIDRHKRKAWLDIEMFGRTQNIQVGLEIVAKIE</sequence>
<comment type="caution">
    <text evidence="5">The sequence shown here is derived from an EMBL/GenBank/DDBJ whole genome shotgun (WGS) entry which is preliminary data.</text>
</comment>
<dbReference type="NCBIfam" id="NF033641">
    <property type="entry name" value="antiterm_LoaP"/>
    <property type="match status" value="1"/>
</dbReference>
<organism evidence="5 6">
    <name type="scientific">Dorea acetigenes</name>
    <dbReference type="NCBI Taxonomy" id="2981787"/>
    <lineage>
        <taxon>Bacteria</taxon>
        <taxon>Bacillati</taxon>
        <taxon>Bacillota</taxon>
        <taxon>Clostridia</taxon>
        <taxon>Lachnospirales</taxon>
        <taxon>Lachnospiraceae</taxon>
        <taxon>Dorea</taxon>
    </lineage>
</organism>
<evidence type="ECO:0000313" key="6">
    <source>
        <dbReference type="Proteomes" id="UP001652431"/>
    </source>
</evidence>
<dbReference type="EMBL" id="JAOQJU010000015">
    <property type="protein sequence ID" value="MCU6687205.1"/>
    <property type="molecule type" value="Genomic_DNA"/>
</dbReference>
<dbReference type="InterPro" id="IPR014722">
    <property type="entry name" value="Rib_uL2_dom2"/>
</dbReference>
<dbReference type="InterPro" id="IPR036735">
    <property type="entry name" value="NGN_dom_sf"/>
</dbReference>
<dbReference type="SUPFAM" id="SSF82679">
    <property type="entry name" value="N-utilization substance G protein NusG, N-terminal domain"/>
    <property type="match status" value="1"/>
</dbReference>
<dbReference type="RefSeq" id="WP_158370719.1">
    <property type="nucleotide sequence ID" value="NZ_JAOQJU010000015.1"/>
</dbReference>
<protein>
    <submittedName>
        <fullName evidence="5">Antiterminator LoaP</fullName>
    </submittedName>
</protein>
<dbReference type="Proteomes" id="UP001652431">
    <property type="component" value="Unassembled WGS sequence"/>
</dbReference>
<evidence type="ECO:0000256" key="3">
    <source>
        <dbReference type="ARBA" id="ARBA00023163"/>
    </source>
</evidence>
<name>A0ABT2RP69_9FIRM</name>
<evidence type="ECO:0000259" key="4">
    <source>
        <dbReference type="Pfam" id="PF02357"/>
    </source>
</evidence>
<feature type="domain" description="NusG-like N-terminal" evidence="4">
    <location>
        <begin position="2"/>
        <end position="97"/>
    </location>
</feature>
<dbReference type="InterPro" id="IPR047663">
    <property type="entry name" value="Transcription_antiterm_LoaP"/>
</dbReference>
<keyword evidence="3" id="KW-0804">Transcription</keyword>
<keyword evidence="1" id="KW-0889">Transcription antitermination</keyword>
<reference evidence="5 6" key="1">
    <citation type="journal article" date="2021" name="ISME Commun">
        <title>Automated analysis of genomic sequences facilitates high-throughput and comprehensive description of bacteria.</title>
        <authorList>
            <person name="Hitch T.C.A."/>
        </authorList>
    </citation>
    <scope>NUCLEOTIDE SEQUENCE [LARGE SCALE GENOMIC DNA]</scope>
    <source>
        <strain evidence="5 6">Sanger_03</strain>
    </source>
</reference>
<dbReference type="InterPro" id="IPR008991">
    <property type="entry name" value="Translation_prot_SH3-like_sf"/>
</dbReference>
<evidence type="ECO:0000256" key="2">
    <source>
        <dbReference type="ARBA" id="ARBA00023015"/>
    </source>
</evidence>
<dbReference type="CDD" id="cd06091">
    <property type="entry name" value="KOW_NusG"/>
    <property type="match status" value="1"/>
</dbReference>
<dbReference type="Gene3D" id="3.30.70.940">
    <property type="entry name" value="NusG, N-terminal domain"/>
    <property type="match status" value="1"/>
</dbReference>
<dbReference type="PANTHER" id="PTHR30265:SF4">
    <property type="entry name" value="KOW MOTIF FAMILY PROTEIN, EXPRESSED"/>
    <property type="match status" value="1"/>
</dbReference>
<evidence type="ECO:0000256" key="1">
    <source>
        <dbReference type="ARBA" id="ARBA00022814"/>
    </source>
</evidence>
<gene>
    <name evidence="5" type="primary">loaP</name>
    <name evidence="5" type="ORF">OCV99_11765</name>
</gene>
<dbReference type="SUPFAM" id="SSF50104">
    <property type="entry name" value="Translation proteins SH3-like domain"/>
    <property type="match status" value="1"/>
</dbReference>
<accession>A0ABT2RP69</accession>
<dbReference type="Pfam" id="PF02357">
    <property type="entry name" value="NusG"/>
    <property type="match status" value="1"/>
</dbReference>
<evidence type="ECO:0000313" key="5">
    <source>
        <dbReference type="EMBL" id="MCU6687205.1"/>
    </source>
</evidence>